<accession>A0A7K6QX29</accession>
<gene>
    <name evidence="1" type="primary">Cd69</name>
    <name evidence="1" type="ORF">CLIRUF_R11603</name>
</gene>
<dbReference type="EMBL" id="VZRZ01005806">
    <property type="protein sequence ID" value="NWW78303.1"/>
    <property type="molecule type" value="Genomic_DNA"/>
</dbReference>
<dbReference type="OrthoDB" id="10059571at2759"/>
<feature type="non-terminal residue" evidence="1">
    <location>
        <position position="1"/>
    </location>
</feature>
<reference evidence="1 2" key="1">
    <citation type="submission" date="2019-09" db="EMBL/GenBank/DDBJ databases">
        <title>Bird 10,000 Genomes (B10K) Project - Family phase.</title>
        <authorList>
            <person name="Zhang G."/>
        </authorList>
    </citation>
    <scope>NUCLEOTIDE SEQUENCE [LARGE SCALE GENOMIC DNA]</scope>
    <source>
        <strain evidence="1">B10K-DU-029-53</strain>
    </source>
</reference>
<evidence type="ECO:0000313" key="2">
    <source>
        <dbReference type="Proteomes" id="UP000580879"/>
    </source>
</evidence>
<dbReference type="AlphaFoldDB" id="A0A7K6QX29"/>
<dbReference type="Gene3D" id="3.10.100.10">
    <property type="entry name" value="Mannose-Binding Protein A, subunit A"/>
    <property type="match status" value="1"/>
</dbReference>
<dbReference type="InterPro" id="IPR016187">
    <property type="entry name" value="CTDL_fold"/>
</dbReference>
<dbReference type="PANTHER" id="PTHR45710">
    <property type="entry name" value="C-TYPE LECTIN DOMAIN-CONTAINING PROTEIN 180"/>
    <property type="match status" value="1"/>
</dbReference>
<dbReference type="InterPro" id="IPR016186">
    <property type="entry name" value="C-type_lectin-like/link_sf"/>
</dbReference>
<keyword evidence="2" id="KW-1185">Reference proteome</keyword>
<dbReference type="Proteomes" id="UP000580879">
    <property type="component" value="Unassembled WGS sequence"/>
</dbReference>
<evidence type="ECO:0000313" key="1">
    <source>
        <dbReference type="EMBL" id="NWW78303.1"/>
    </source>
</evidence>
<proteinExistence type="predicted"/>
<dbReference type="SUPFAM" id="SSF56436">
    <property type="entry name" value="C-type lectin-like"/>
    <property type="match status" value="1"/>
</dbReference>
<dbReference type="InterPro" id="IPR050828">
    <property type="entry name" value="C-type_lectin/matrix_domain"/>
</dbReference>
<organism evidence="1 2">
    <name type="scientific">Climacteris rufus</name>
    <name type="common">rufous treecreeper</name>
    <dbReference type="NCBI Taxonomy" id="47695"/>
    <lineage>
        <taxon>Eukaryota</taxon>
        <taxon>Metazoa</taxon>
        <taxon>Chordata</taxon>
        <taxon>Craniata</taxon>
        <taxon>Vertebrata</taxon>
        <taxon>Euteleostomi</taxon>
        <taxon>Archelosauria</taxon>
        <taxon>Archosauria</taxon>
        <taxon>Dinosauria</taxon>
        <taxon>Saurischia</taxon>
        <taxon>Theropoda</taxon>
        <taxon>Coelurosauria</taxon>
        <taxon>Aves</taxon>
        <taxon>Neognathae</taxon>
        <taxon>Neoaves</taxon>
        <taxon>Telluraves</taxon>
        <taxon>Australaves</taxon>
        <taxon>Passeriformes</taxon>
        <taxon>Climacteridae</taxon>
        <taxon>Climacteris</taxon>
    </lineage>
</organism>
<sequence>CPKGWVGYNGISYFLSRDQGPWDQAQDRCSELEASLAVLQDGDMELLFRLSGNVDRWLGLRR</sequence>
<protein>
    <submittedName>
        <fullName evidence="1">CD69 protein</fullName>
    </submittedName>
</protein>
<comment type="caution">
    <text evidence="1">The sequence shown here is derived from an EMBL/GenBank/DDBJ whole genome shotgun (WGS) entry which is preliminary data.</text>
</comment>
<feature type="non-terminal residue" evidence="1">
    <location>
        <position position="62"/>
    </location>
</feature>
<name>A0A7K6QX29_9PASS</name>
<dbReference type="PANTHER" id="PTHR45710:SF26">
    <property type="entry name" value="RH26557P"/>
    <property type="match status" value="1"/>
</dbReference>